<keyword evidence="1" id="KW-1185">Reference proteome</keyword>
<evidence type="ECO:0000313" key="1">
    <source>
        <dbReference type="Proteomes" id="UP000095287"/>
    </source>
</evidence>
<reference evidence="2" key="1">
    <citation type="submission" date="2016-11" db="UniProtKB">
        <authorList>
            <consortium name="WormBaseParasite"/>
        </authorList>
    </citation>
    <scope>IDENTIFICATION</scope>
</reference>
<dbReference type="WBParaSite" id="L893_g27616.t1">
    <property type="protein sequence ID" value="L893_g27616.t1"/>
    <property type="gene ID" value="L893_g27616"/>
</dbReference>
<dbReference type="Proteomes" id="UP000095287">
    <property type="component" value="Unplaced"/>
</dbReference>
<dbReference type="AlphaFoldDB" id="A0A1I7ZL15"/>
<sequence>MATTVKTFERLKNVVFVLWSTQLITYRTRLSSERWSSNVFERDRLTVGVSASSFSLSIMRPRQPSVPRMHTLITFFVPVSKDST</sequence>
<protein>
    <submittedName>
        <fullName evidence="2">Secreted protein</fullName>
    </submittedName>
</protein>
<organism evidence="1 2">
    <name type="scientific">Steinernema glaseri</name>
    <dbReference type="NCBI Taxonomy" id="37863"/>
    <lineage>
        <taxon>Eukaryota</taxon>
        <taxon>Metazoa</taxon>
        <taxon>Ecdysozoa</taxon>
        <taxon>Nematoda</taxon>
        <taxon>Chromadorea</taxon>
        <taxon>Rhabditida</taxon>
        <taxon>Tylenchina</taxon>
        <taxon>Panagrolaimomorpha</taxon>
        <taxon>Strongyloidoidea</taxon>
        <taxon>Steinernematidae</taxon>
        <taxon>Steinernema</taxon>
    </lineage>
</organism>
<proteinExistence type="predicted"/>
<evidence type="ECO:0000313" key="2">
    <source>
        <dbReference type="WBParaSite" id="L893_g27616.t1"/>
    </source>
</evidence>
<name>A0A1I7ZL15_9BILA</name>
<accession>A0A1I7ZL15</accession>